<dbReference type="Proteomes" id="UP000462865">
    <property type="component" value="Unassembled WGS sequence"/>
</dbReference>
<evidence type="ECO:0000313" key="5">
    <source>
        <dbReference type="EMBL" id="ROT90897.1"/>
    </source>
</evidence>
<dbReference type="EMBL" id="WKZA01000120">
    <property type="protein sequence ID" value="MSA96242.1"/>
    <property type="molecule type" value="Genomic_DNA"/>
</dbReference>
<dbReference type="CDD" id="cd17792">
    <property type="entry name" value="CtkA"/>
    <property type="match status" value="1"/>
</dbReference>
<dbReference type="AlphaFoldDB" id="A0A423UM15"/>
<dbReference type="GO" id="GO:0016301">
    <property type="term" value="F:kinase activity"/>
    <property type="evidence" value="ECO:0007669"/>
    <property type="project" value="UniProtKB-KW"/>
</dbReference>
<evidence type="ECO:0000256" key="2">
    <source>
        <dbReference type="ARBA" id="ARBA00022777"/>
    </source>
</evidence>
<keyword evidence="1" id="KW-0808">Transferase</keyword>
<evidence type="ECO:0000313" key="7">
    <source>
        <dbReference type="Proteomes" id="UP000462865"/>
    </source>
</evidence>
<keyword evidence="2" id="KW-0418">Kinase</keyword>
<accession>A0A423UM15</accession>
<reference evidence="5" key="2">
    <citation type="journal article" date="2019" name="Int. J. Syst. Evol. Microbiol.">
        <title>Gordonibacter faecihominis is a later heterotypic synonym of Gordonibacter urolithinfaciens.</title>
        <authorList>
            <person name="Danylec N."/>
            <person name="Stoll D.A."/>
            <person name="Huch M."/>
        </authorList>
    </citation>
    <scope>NUCLEOTIDE SEQUENCE</scope>
    <source>
        <strain evidence="5">DSM 27213</strain>
    </source>
</reference>
<comment type="caution">
    <text evidence="5">The sequence shown here is derived from an EMBL/GenBank/DDBJ whole genome shotgun (WGS) entry which is preliminary data.</text>
</comment>
<sequence length="293" mass="33366">MDIIDFSQFERGAINYGGSERKESVRVPNGDGTFSEYMIKFRKRTPFGARFNHVSEYLGSHIFELLGFDVQKTFLGTFAGEEVVACKSFVGIGEQFVPFNEVGESTLDQDKERYQYEYADIMQMLRDNSKLTDVSGTISMFWEMFVVDALVGNFDRHGSNWGFIKQGGAYSLAPVFDNGSCLFPSLVDEDEMAHIMDSEDETAKRVYRFPTSQIRLRGRKSSYYDVIASLEFDECNRALQSVLGRVDRSSIHRLIASVPGISDRRRDFYNHIIEARLELILETSYAALAGRKV</sequence>
<dbReference type="Proteomes" id="UP000285258">
    <property type="component" value="Unassembled WGS sequence"/>
</dbReference>
<name>A0A423UM15_9ACTN</name>
<evidence type="ECO:0000259" key="3">
    <source>
        <dbReference type="Pfam" id="PF07804"/>
    </source>
</evidence>
<organism evidence="5 6">
    <name type="scientific">Gordonibacter urolithinfaciens</name>
    <dbReference type="NCBI Taxonomy" id="1335613"/>
    <lineage>
        <taxon>Bacteria</taxon>
        <taxon>Bacillati</taxon>
        <taxon>Actinomycetota</taxon>
        <taxon>Coriobacteriia</taxon>
        <taxon>Eggerthellales</taxon>
        <taxon>Eggerthellaceae</taxon>
        <taxon>Gordonibacter</taxon>
    </lineage>
</organism>
<dbReference type="EMBL" id="QIBW01000004">
    <property type="protein sequence ID" value="ROT90897.1"/>
    <property type="molecule type" value="Genomic_DNA"/>
</dbReference>
<dbReference type="Gene3D" id="3.30.200.120">
    <property type="match status" value="1"/>
</dbReference>
<dbReference type="InterPro" id="IPR012893">
    <property type="entry name" value="HipA-like_C"/>
</dbReference>
<evidence type="ECO:0000313" key="4">
    <source>
        <dbReference type="EMBL" id="MSA96242.1"/>
    </source>
</evidence>
<reference evidence="6" key="1">
    <citation type="submission" date="2018-05" db="EMBL/GenBank/DDBJ databases">
        <title>Genome Sequencing of selected type strains of the family Eggerthellaceae.</title>
        <authorList>
            <person name="Danylec N."/>
            <person name="Stoll D.A."/>
            <person name="Doetsch A."/>
            <person name="Huch M."/>
        </authorList>
    </citation>
    <scope>NUCLEOTIDE SEQUENCE [LARGE SCALE GENOMIC DNA]</scope>
    <source>
        <strain evidence="6">DSM 27213</strain>
    </source>
</reference>
<evidence type="ECO:0000256" key="1">
    <source>
        <dbReference type="ARBA" id="ARBA00022679"/>
    </source>
</evidence>
<gene>
    <name evidence="5" type="ORF">DMP12_04595</name>
    <name evidence="4" type="ORF">GKG38_14490</name>
</gene>
<reference evidence="4 7" key="4">
    <citation type="journal article" date="2019" name="Nat. Med.">
        <title>A library of human gut bacterial isolates paired with longitudinal multiomics data enables mechanistic microbiome research.</title>
        <authorList>
            <person name="Poyet M."/>
            <person name="Groussin M."/>
            <person name="Gibbons S.M."/>
            <person name="Avila-Pacheco J."/>
            <person name="Jiang X."/>
            <person name="Kearney S.M."/>
            <person name="Perrotta A.R."/>
            <person name="Berdy B."/>
            <person name="Zhao S."/>
            <person name="Lieberman T.D."/>
            <person name="Swanson P.K."/>
            <person name="Smith M."/>
            <person name="Roesemann S."/>
            <person name="Alexander J.E."/>
            <person name="Rich S.A."/>
            <person name="Livny J."/>
            <person name="Vlamakis H."/>
            <person name="Clish C."/>
            <person name="Bullock K."/>
            <person name="Deik A."/>
            <person name="Scott J."/>
            <person name="Pierce K.A."/>
            <person name="Xavier R.J."/>
            <person name="Alm E.J."/>
        </authorList>
    </citation>
    <scope>NUCLEOTIDE SEQUENCE [LARGE SCALE GENOMIC DNA]</scope>
    <source>
        <strain evidence="4 7">BIOML-A1</strain>
    </source>
</reference>
<dbReference type="Gene3D" id="1.10.1070.20">
    <property type="match status" value="1"/>
</dbReference>
<protein>
    <submittedName>
        <fullName evidence="5">CtkA family protein</fullName>
    </submittedName>
</protein>
<evidence type="ECO:0000313" key="6">
    <source>
        <dbReference type="Proteomes" id="UP000285258"/>
    </source>
</evidence>
<feature type="domain" description="HipA-like C-terminal" evidence="3">
    <location>
        <begin position="16"/>
        <end position="205"/>
    </location>
</feature>
<dbReference type="Pfam" id="PF07804">
    <property type="entry name" value="HipA_C"/>
    <property type="match status" value="1"/>
</dbReference>
<reference evidence="5" key="3">
    <citation type="journal article" date="2019" name="Microbiol. Resour. Announc.">
        <title>Draft Genome Sequences of Type Strains of Gordonibacter faecihominis, Paraeggerthella hongkongensis, Parvibacter caecicola,Slackia equolifaciens, Slackia faecicanis, and Slackia isoflavoniconvertens.</title>
        <authorList>
            <person name="Danylec N."/>
            <person name="Stoll D.A."/>
            <person name="Dotsch A."/>
            <person name="Huch M."/>
        </authorList>
    </citation>
    <scope>NUCLEOTIDE SEQUENCE</scope>
    <source>
        <strain evidence="5">DSM 27213</strain>
    </source>
</reference>
<proteinExistence type="predicted"/>